<dbReference type="InterPro" id="IPR050297">
    <property type="entry name" value="LipidA_mod_glycosyltrf_83"/>
</dbReference>
<dbReference type="OrthoDB" id="5241882at2"/>
<dbReference type="Pfam" id="PF13231">
    <property type="entry name" value="PMT_2"/>
    <property type="match status" value="1"/>
</dbReference>
<evidence type="ECO:0000313" key="12">
    <source>
        <dbReference type="EMBL" id="RMI31901.1"/>
    </source>
</evidence>
<evidence type="ECO:0000256" key="9">
    <source>
        <dbReference type="SAM" id="Phobius"/>
    </source>
</evidence>
<dbReference type="EMBL" id="RFFH01000006">
    <property type="protein sequence ID" value="RMI31901.1"/>
    <property type="molecule type" value="Genomic_DNA"/>
</dbReference>
<reference evidence="12 13" key="1">
    <citation type="submission" date="2018-10" db="EMBL/GenBank/DDBJ databases">
        <title>Isolation from cow dung.</title>
        <authorList>
            <person name="Ling L."/>
        </authorList>
    </citation>
    <scope>NUCLEOTIDE SEQUENCE [LARGE SCALE GENOMIC DNA]</scope>
    <source>
        <strain evidence="12 13">NEAU-LL90</strain>
    </source>
</reference>
<keyword evidence="5 9" id="KW-0812">Transmembrane</keyword>
<feature type="transmembrane region" description="Helical" evidence="9">
    <location>
        <begin position="361"/>
        <end position="380"/>
    </location>
</feature>
<dbReference type="GO" id="GO:0005886">
    <property type="term" value="C:plasma membrane"/>
    <property type="evidence" value="ECO:0007669"/>
    <property type="project" value="UniProtKB-SubCell"/>
</dbReference>
<keyword evidence="6 9" id="KW-1133">Transmembrane helix</keyword>
<dbReference type="InterPro" id="IPR038731">
    <property type="entry name" value="RgtA/B/C-like"/>
</dbReference>
<feature type="transmembrane region" description="Helical" evidence="9">
    <location>
        <begin position="195"/>
        <end position="226"/>
    </location>
</feature>
<feature type="transmembrane region" description="Helical" evidence="9">
    <location>
        <begin position="145"/>
        <end position="165"/>
    </location>
</feature>
<keyword evidence="2" id="KW-1003">Cell membrane</keyword>
<feature type="region of interest" description="Disordered" evidence="8">
    <location>
        <begin position="533"/>
        <end position="586"/>
    </location>
</feature>
<feature type="transmembrane region" description="Helical" evidence="9">
    <location>
        <begin position="39"/>
        <end position="57"/>
    </location>
</feature>
<feature type="transmembrane region" description="Helical" evidence="9">
    <location>
        <begin position="386"/>
        <end position="404"/>
    </location>
</feature>
<feature type="domain" description="Putative mannosyltransferase YkcA/B-like C-terminal" evidence="11">
    <location>
        <begin position="598"/>
        <end position="679"/>
    </location>
</feature>
<evidence type="ECO:0000256" key="5">
    <source>
        <dbReference type="ARBA" id="ARBA00022692"/>
    </source>
</evidence>
<feature type="transmembrane region" description="Helical" evidence="9">
    <location>
        <begin position="238"/>
        <end position="262"/>
    </location>
</feature>
<dbReference type="GO" id="GO:0009103">
    <property type="term" value="P:lipopolysaccharide biosynthetic process"/>
    <property type="evidence" value="ECO:0007669"/>
    <property type="project" value="UniProtKB-ARBA"/>
</dbReference>
<evidence type="ECO:0000256" key="6">
    <source>
        <dbReference type="ARBA" id="ARBA00022989"/>
    </source>
</evidence>
<dbReference type="InterPro" id="IPR056785">
    <property type="entry name" value="YkcA/B-like_C"/>
</dbReference>
<evidence type="ECO:0000256" key="7">
    <source>
        <dbReference type="ARBA" id="ARBA00023136"/>
    </source>
</evidence>
<gene>
    <name evidence="12" type="ORF">EBN03_17175</name>
</gene>
<dbReference type="Pfam" id="PF24878">
    <property type="entry name" value="YkcB_C"/>
    <property type="match status" value="1"/>
</dbReference>
<sequence>MTTASVETPHRVSDVEHGESAQRPLWHRLLLGTPAEPRWARPGLIGLLLVTAALYLWDLTASGYANDFYAAAAQAGTQDWKALLFGSLDAGNSITVDKPPAAMWVMGLSGRLLSFSSFSLLLPQALMGVGSVALVHAAVRRWSGPAAGLLAGAVLAVTPVAALMFRFDNPDALLVLLLVAAAYCTARATEIGSGWWLAGAGVALGFGFLTKMMQALLVLPALGLVFLIAAPIGIGARLVASVGAVAALVVSGGWFVALVALWPAASRPYIGGSTDNSLLELALGYNGLGRVLGNSGNHGGGPGGPGGPGGIPGFGGTTGITRMFGTAMGTEISWLLPAALIGLVAGLWLTRRAPRTDRTRAGLVLWGGWLLVAAVVFSYMQGTMHPYYTTALAPAIAAVVGISLRELWIRRVHLAARATLAVLSAGTGVWGFALLDRAPHWYPALRWIVLIGAVAAAAALLLRAANPGRLTAVIATAAVVFSLLGTTAYTLATVATPHTGGIPVSGPNGDGMRWTGHPGSGRPFGLPGAPGVTIPPNGAGMMPPDGMTPPNGLPAPNGSDPGSTDHQPSEPNSLGDGHDGFGGPGVAGNTALQALLRTAGTHWAAASIGSMAAVPLELSTGTSIMAIGGFTGGDASPTLDQFEQYVAGGRIHYFIPGGMGGPGGGGGNGSSITDWVRTHYTAITVGGNTIYDLTRPVQ</sequence>
<evidence type="ECO:0000313" key="13">
    <source>
        <dbReference type="Proteomes" id="UP000279275"/>
    </source>
</evidence>
<evidence type="ECO:0000259" key="10">
    <source>
        <dbReference type="Pfam" id="PF13231"/>
    </source>
</evidence>
<dbReference type="AlphaFoldDB" id="A0A3M2L2X6"/>
<dbReference type="Proteomes" id="UP000279275">
    <property type="component" value="Unassembled WGS sequence"/>
</dbReference>
<comment type="subcellular location">
    <subcellularLocation>
        <location evidence="1">Cell membrane</location>
        <topology evidence="1">Multi-pass membrane protein</topology>
    </subcellularLocation>
</comment>
<feature type="transmembrane region" description="Helical" evidence="9">
    <location>
        <begin position="112"/>
        <end position="139"/>
    </location>
</feature>
<keyword evidence="7 9" id="KW-0472">Membrane</keyword>
<dbReference type="PANTHER" id="PTHR33908:SF3">
    <property type="entry name" value="UNDECAPRENYL PHOSPHATE-ALPHA-4-AMINO-4-DEOXY-L-ARABINOSE ARABINOSYL TRANSFERASE"/>
    <property type="match status" value="1"/>
</dbReference>
<evidence type="ECO:0000256" key="3">
    <source>
        <dbReference type="ARBA" id="ARBA00022676"/>
    </source>
</evidence>
<organism evidence="12 13">
    <name type="scientific">Nocardia stercoris</name>
    <dbReference type="NCBI Taxonomy" id="2483361"/>
    <lineage>
        <taxon>Bacteria</taxon>
        <taxon>Bacillati</taxon>
        <taxon>Actinomycetota</taxon>
        <taxon>Actinomycetes</taxon>
        <taxon>Mycobacteriales</taxon>
        <taxon>Nocardiaceae</taxon>
        <taxon>Nocardia</taxon>
    </lineage>
</organism>
<protein>
    <submittedName>
        <fullName evidence="12">Phospholipid carrier-dependent glycosyltransferase</fullName>
    </submittedName>
</protein>
<keyword evidence="3" id="KW-0328">Glycosyltransferase</keyword>
<feature type="domain" description="Glycosyltransferase RgtA/B/C/D-like" evidence="10">
    <location>
        <begin position="97"/>
        <end position="250"/>
    </location>
</feature>
<dbReference type="GO" id="GO:0016763">
    <property type="term" value="F:pentosyltransferase activity"/>
    <property type="evidence" value="ECO:0007669"/>
    <property type="project" value="TreeGrafter"/>
</dbReference>
<evidence type="ECO:0000256" key="4">
    <source>
        <dbReference type="ARBA" id="ARBA00022679"/>
    </source>
</evidence>
<feature type="compositionally biased region" description="Polar residues" evidence="8">
    <location>
        <begin position="560"/>
        <end position="572"/>
    </location>
</feature>
<feature type="transmembrane region" description="Helical" evidence="9">
    <location>
        <begin position="447"/>
        <end position="465"/>
    </location>
</feature>
<keyword evidence="13" id="KW-1185">Reference proteome</keyword>
<dbReference type="GO" id="GO:0010041">
    <property type="term" value="P:response to iron(III) ion"/>
    <property type="evidence" value="ECO:0007669"/>
    <property type="project" value="TreeGrafter"/>
</dbReference>
<dbReference type="PANTHER" id="PTHR33908">
    <property type="entry name" value="MANNOSYLTRANSFERASE YKCB-RELATED"/>
    <property type="match status" value="1"/>
</dbReference>
<name>A0A3M2L2X6_9NOCA</name>
<feature type="transmembrane region" description="Helical" evidence="9">
    <location>
        <begin position="332"/>
        <end position="349"/>
    </location>
</feature>
<feature type="transmembrane region" description="Helical" evidence="9">
    <location>
        <begin position="416"/>
        <end position="435"/>
    </location>
</feature>
<keyword evidence="4 12" id="KW-0808">Transferase</keyword>
<comment type="caution">
    <text evidence="12">The sequence shown here is derived from an EMBL/GenBank/DDBJ whole genome shotgun (WGS) entry which is preliminary data.</text>
</comment>
<evidence type="ECO:0000256" key="1">
    <source>
        <dbReference type="ARBA" id="ARBA00004651"/>
    </source>
</evidence>
<dbReference type="RefSeq" id="WP_122189030.1">
    <property type="nucleotide sequence ID" value="NZ_RFFH01000006.1"/>
</dbReference>
<accession>A0A3M2L2X6</accession>
<evidence type="ECO:0000259" key="11">
    <source>
        <dbReference type="Pfam" id="PF24878"/>
    </source>
</evidence>
<evidence type="ECO:0000256" key="8">
    <source>
        <dbReference type="SAM" id="MobiDB-lite"/>
    </source>
</evidence>
<proteinExistence type="predicted"/>
<evidence type="ECO:0000256" key="2">
    <source>
        <dbReference type="ARBA" id="ARBA00022475"/>
    </source>
</evidence>
<feature type="transmembrane region" description="Helical" evidence="9">
    <location>
        <begin position="472"/>
        <end position="492"/>
    </location>
</feature>